<dbReference type="AlphaFoldDB" id="A0A4C1Y413"/>
<accession>A0A4C1Y413</accession>
<keyword evidence="2" id="KW-1185">Reference proteome</keyword>
<evidence type="ECO:0000313" key="2">
    <source>
        <dbReference type="Proteomes" id="UP000299102"/>
    </source>
</evidence>
<comment type="caution">
    <text evidence="1">The sequence shown here is derived from an EMBL/GenBank/DDBJ whole genome shotgun (WGS) entry which is preliminary data.</text>
</comment>
<organism evidence="1 2">
    <name type="scientific">Eumeta variegata</name>
    <name type="common">Bagworm moth</name>
    <name type="synonym">Eumeta japonica</name>
    <dbReference type="NCBI Taxonomy" id="151549"/>
    <lineage>
        <taxon>Eukaryota</taxon>
        <taxon>Metazoa</taxon>
        <taxon>Ecdysozoa</taxon>
        <taxon>Arthropoda</taxon>
        <taxon>Hexapoda</taxon>
        <taxon>Insecta</taxon>
        <taxon>Pterygota</taxon>
        <taxon>Neoptera</taxon>
        <taxon>Endopterygota</taxon>
        <taxon>Lepidoptera</taxon>
        <taxon>Glossata</taxon>
        <taxon>Ditrysia</taxon>
        <taxon>Tineoidea</taxon>
        <taxon>Psychidae</taxon>
        <taxon>Oiketicinae</taxon>
        <taxon>Eumeta</taxon>
    </lineage>
</organism>
<dbReference type="EMBL" id="BGZK01001081">
    <property type="protein sequence ID" value="GBP70638.1"/>
    <property type="molecule type" value="Genomic_DNA"/>
</dbReference>
<sequence length="90" mass="9300">MDQLKLLRLGVLVEPQVPENVSLSVNTSASSPAADAPSPRGLLKFHMPQSDASMLEGSLRITGTGPGRARAARVGTPPPAADALVAPKNF</sequence>
<evidence type="ECO:0000313" key="1">
    <source>
        <dbReference type="EMBL" id="GBP70638.1"/>
    </source>
</evidence>
<gene>
    <name evidence="1" type="ORF">EVAR_98218_1</name>
</gene>
<protein>
    <submittedName>
        <fullName evidence="1">Uncharacterized protein</fullName>
    </submittedName>
</protein>
<reference evidence="1 2" key="1">
    <citation type="journal article" date="2019" name="Commun. Biol.">
        <title>The bagworm genome reveals a unique fibroin gene that provides high tensile strength.</title>
        <authorList>
            <person name="Kono N."/>
            <person name="Nakamura H."/>
            <person name="Ohtoshi R."/>
            <person name="Tomita M."/>
            <person name="Numata K."/>
            <person name="Arakawa K."/>
        </authorList>
    </citation>
    <scope>NUCLEOTIDE SEQUENCE [LARGE SCALE GENOMIC DNA]</scope>
</reference>
<proteinExistence type="predicted"/>
<dbReference type="Proteomes" id="UP000299102">
    <property type="component" value="Unassembled WGS sequence"/>
</dbReference>
<name>A0A4C1Y413_EUMVA</name>